<dbReference type="InterPro" id="IPR021295">
    <property type="entry name" value="DUF2867"/>
</dbReference>
<keyword evidence="1" id="KW-0812">Transmembrane</keyword>
<dbReference type="EMBL" id="SLXT01000058">
    <property type="protein sequence ID" value="TCP58619.1"/>
    <property type="molecule type" value="Genomic_DNA"/>
</dbReference>
<dbReference type="Proteomes" id="UP000294813">
    <property type="component" value="Unassembled WGS sequence"/>
</dbReference>
<comment type="caution">
    <text evidence="2">The sequence shown here is derived from an EMBL/GenBank/DDBJ whole genome shotgun (WGS) entry which is preliminary data.</text>
</comment>
<keyword evidence="1" id="KW-1133">Transmembrane helix</keyword>
<reference evidence="2 3" key="1">
    <citation type="submission" date="2019-03" db="EMBL/GenBank/DDBJ databases">
        <title>Genomic Encyclopedia of Type Strains, Phase IV (KMG-IV): sequencing the most valuable type-strain genomes for metagenomic binning, comparative biology and taxonomic classification.</title>
        <authorList>
            <person name="Goeker M."/>
        </authorList>
    </citation>
    <scope>NUCLEOTIDE SEQUENCE [LARGE SCALE GENOMIC DNA]</scope>
    <source>
        <strain evidence="2 3">DSM 11170</strain>
    </source>
</reference>
<evidence type="ECO:0000313" key="2">
    <source>
        <dbReference type="EMBL" id="TCP58619.1"/>
    </source>
</evidence>
<name>A0A4R2R9H8_9FIRM</name>
<dbReference type="AlphaFoldDB" id="A0A4R2R9H8"/>
<evidence type="ECO:0000313" key="3">
    <source>
        <dbReference type="Proteomes" id="UP000294813"/>
    </source>
</evidence>
<organism evidence="2 3">
    <name type="scientific">Heliophilum fasciatum</name>
    <dbReference type="NCBI Taxonomy" id="35700"/>
    <lineage>
        <taxon>Bacteria</taxon>
        <taxon>Bacillati</taxon>
        <taxon>Bacillota</taxon>
        <taxon>Clostridia</taxon>
        <taxon>Eubacteriales</taxon>
        <taxon>Heliobacteriaceae</taxon>
        <taxon>Heliophilum</taxon>
    </lineage>
</organism>
<accession>A0A4R2R9H8</accession>
<dbReference type="RefSeq" id="WP_165876554.1">
    <property type="nucleotide sequence ID" value="NZ_JAOQNU010000060.1"/>
</dbReference>
<keyword evidence="3" id="KW-1185">Reference proteome</keyword>
<proteinExistence type="predicted"/>
<sequence>MNQSNQLKVQEIPIPPHLLIARSLPRIDYGDAYRVPWPRDLDQNIIAFVYLLFTSAPSWVTTLTVWRNRIVKLFGIKVPETVSAQTPDDFSFEPGTKASFFRVYEHTPEELLIGDDDRHLNFRLSFSIDRQESVTYAVVATAVQIHNGLGQAYFLPVRPFHRLMVPAMIRSALKVHAKKNKSRTT</sequence>
<evidence type="ECO:0000256" key="1">
    <source>
        <dbReference type="SAM" id="Phobius"/>
    </source>
</evidence>
<feature type="transmembrane region" description="Helical" evidence="1">
    <location>
        <begin position="45"/>
        <end position="66"/>
    </location>
</feature>
<gene>
    <name evidence="2" type="ORF">EDD73_1583</name>
</gene>
<protein>
    <submittedName>
        <fullName evidence="2">Uncharacterized protein DUF2867</fullName>
    </submittedName>
</protein>
<keyword evidence="1" id="KW-0472">Membrane</keyword>
<dbReference type="Pfam" id="PF11066">
    <property type="entry name" value="DUF2867"/>
    <property type="match status" value="1"/>
</dbReference>